<proteinExistence type="predicted"/>
<reference evidence="1 2" key="1">
    <citation type="submission" date="2023-04" db="EMBL/GenBank/DDBJ databases">
        <title>Antarctic isolates genomes.</title>
        <authorList>
            <person name="Dimov S.G."/>
        </authorList>
    </citation>
    <scope>NUCLEOTIDE SEQUENCE [LARGE SCALE GENOMIC DNA]</scope>
    <source>
        <strain evidence="1 2">AL19</strain>
    </source>
</reference>
<dbReference type="Proteomes" id="UP001243286">
    <property type="component" value="Unassembled WGS sequence"/>
</dbReference>
<evidence type="ECO:0008006" key="3">
    <source>
        <dbReference type="Google" id="ProtNLM"/>
    </source>
</evidence>
<accession>A0ABT6R081</accession>
<name>A0ABT6R081_9BACL</name>
<gene>
    <name evidence="1" type="ORF">QK289_04470</name>
</gene>
<comment type="caution">
    <text evidence="1">The sequence shown here is derived from an EMBL/GenBank/DDBJ whole genome shotgun (WGS) entry which is preliminary data.</text>
</comment>
<evidence type="ECO:0000313" key="2">
    <source>
        <dbReference type="Proteomes" id="UP001243286"/>
    </source>
</evidence>
<organism evidence="1 2">
    <name type="scientific">Exiguobacterium antarcticum</name>
    <dbReference type="NCBI Taxonomy" id="132920"/>
    <lineage>
        <taxon>Bacteria</taxon>
        <taxon>Bacillati</taxon>
        <taxon>Bacillota</taxon>
        <taxon>Bacilli</taxon>
        <taxon>Bacillales</taxon>
        <taxon>Bacillales Family XII. Incertae Sedis</taxon>
        <taxon>Exiguobacterium</taxon>
    </lineage>
</organism>
<sequence length="105" mass="12066">MIDSFFSIWLPLILLIIVWQSVSQQLAKLRMTQQQTLRELTRIQEHLGMTDAESSHSLLNEQIEQLLSDHETVEAIKLVRGTLGYPLLKAKQYVDAIKETSSDRS</sequence>
<keyword evidence="2" id="KW-1185">Reference proteome</keyword>
<evidence type="ECO:0000313" key="1">
    <source>
        <dbReference type="EMBL" id="MDI3234253.1"/>
    </source>
</evidence>
<protein>
    <recommendedName>
        <fullName evidence="3">Ribosomal protein L7/L12 C-terminal domain-containing protein</fullName>
    </recommendedName>
</protein>
<dbReference type="EMBL" id="JASBQV010000004">
    <property type="protein sequence ID" value="MDI3234253.1"/>
    <property type="molecule type" value="Genomic_DNA"/>
</dbReference>
<dbReference type="RefSeq" id="WP_282354873.1">
    <property type="nucleotide sequence ID" value="NZ_JASBQV010000004.1"/>
</dbReference>